<name>A0A0C1UXN5_9CYAN</name>
<dbReference type="Gene3D" id="1.20.1420.30">
    <property type="entry name" value="NCX, central ion-binding region"/>
    <property type="match status" value="2"/>
</dbReference>
<dbReference type="InterPro" id="IPR004481">
    <property type="entry name" value="K/Na/Ca-exchanger"/>
</dbReference>
<dbReference type="InterPro" id="IPR004837">
    <property type="entry name" value="NaCa_Exmemb"/>
</dbReference>
<dbReference type="PANTHER" id="PTHR10846">
    <property type="entry name" value="SODIUM/POTASSIUM/CALCIUM EXCHANGER"/>
    <property type="match status" value="1"/>
</dbReference>
<dbReference type="EMBL" id="JTHE02000002">
    <property type="protein sequence ID" value="NEV65893.1"/>
    <property type="molecule type" value="Genomic_DNA"/>
</dbReference>
<dbReference type="GO" id="GO:0008273">
    <property type="term" value="F:calcium, potassium:sodium antiporter activity"/>
    <property type="evidence" value="ECO:0007669"/>
    <property type="project" value="TreeGrafter"/>
</dbReference>
<accession>A0A0C1UXN5</accession>
<evidence type="ECO:0000259" key="5">
    <source>
        <dbReference type="Pfam" id="PF01699"/>
    </source>
</evidence>
<sequence>MSIPVVLSLIAGLVLLVAGAEGFVRGAAKLAAVIGLSPLVIGLTVVSYGTSAPELAVSLQASFQGQAEIALGNVIGSNIFNILMTLGIAAIVVPLTVAQQIIRLDVPIMIGVTVLMLMFAVDGELGRFDGVILLVGSVVYTAFLVYQSRKESDVAVQAEYEQEYAGTAQRNWQQALKNVLMLVVGLIVLVVGANLLVFGATAIAESFGVSQLIIGLTIVAIGTSLPELATSLVACYRGERDIAVGNVVGSNIFNILTILGVTATFHGVPVSNAAISFDIPVMLAVAIASLPIFYTGNRISRWEGLLFVSYYVAYTAYLGLNAVGHEKLGLFSNVMLLFVIPLTVITLFTIVLRRPNGLTTAKEAQAARQQAQVESKSHPND</sequence>
<evidence type="ECO:0000256" key="4">
    <source>
        <dbReference type="ARBA" id="ARBA00023136"/>
    </source>
</evidence>
<dbReference type="GO" id="GO:0006874">
    <property type="term" value="P:intracellular calcium ion homeostasis"/>
    <property type="evidence" value="ECO:0007669"/>
    <property type="project" value="TreeGrafter"/>
</dbReference>
<organism evidence="6">
    <name type="scientific">Lyngbya confervoides BDU141951</name>
    <dbReference type="NCBI Taxonomy" id="1574623"/>
    <lineage>
        <taxon>Bacteria</taxon>
        <taxon>Bacillati</taxon>
        <taxon>Cyanobacteriota</taxon>
        <taxon>Cyanophyceae</taxon>
        <taxon>Oscillatoriophycideae</taxon>
        <taxon>Oscillatoriales</taxon>
        <taxon>Microcoleaceae</taxon>
        <taxon>Lyngbya</taxon>
    </lineage>
</organism>
<gene>
    <name evidence="6" type="ORF">QQ91_002045</name>
</gene>
<keyword evidence="3" id="KW-1133">Transmembrane helix</keyword>
<dbReference type="AlphaFoldDB" id="A0A0C1UXN5"/>
<comment type="subcellular location">
    <subcellularLocation>
        <location evidence="1">Membrane</location>
        <topology evidence="1">Multi-pass membrane protein</topology>
    </subcellularLocation>
</comment>
<reference evidence="6" key="2">
    <citation type="journal article" date="2015" name="Genome Announc.">
        <title>Draft Genome Sequence of Filamentous Marine Cyanobacterium Lyngbya confervoides Strain BDU141951.</title>
        <authorList>
            <person name="Chandrababunaidu M.M."/>
            <person name="Sen D."/>
            <person name="Tripathy S."/>
        </authorList>
    </citation>
    <scope>NUCLEOTIDE SEQUENCE</scope>
    <source>
        <strain evidence="6">BDU141951</strain>
    </source>
</reference>
<dbReference type="InterPro" id="IPR044880">
    <property type="entry name" value="NCX_ion-bd_dom_sf"/>
</dbReference>
<keyword evidence="2" id="KW-0812">Transmembrane</keyword>
<dbReference type="NCBIfam" id="TIGR00367">
    <property type="entry name" value="calcium/sodium antiporter"/>
    <property type="match status" value="1"/>
</dbReference>
<protein>
    <submittedName>
        <fullName evidence="6">Calcium/sodium antiporter</fullName>
    </submittedName>
</protein>
<evidence type="ECO:0000256" key="2">
    <source>
        <dbReference type="ARBA" id="ARBA00022692"/>
    </source>
</evidence>
<proteinExistence type="predicted"/>
<dbReference type="GO" id="GO:0005886">
    <property type="term" value="C:plasma membrane"/>
    <property type="evidence" value="ECO:0007669"/>
    <property type="project" value="TreeGrafter"/>
</dbReference>
<reference evidence="6" key="1">
    <citation type="submission" date="2014-11" db="EMBL/GenBank/DDBJ databases">
        <authorList>
            <person name="Malar M.C."/>
            <person name="Sen D."/>
            <person name="Tripathy S."/>
        </authorList>
    </citation>
    <scope>NUCLEOTIDE SEQUENCE</scope>
    <source>
        <strain evidence="6">BDU141951</strain>
    </source>
</reference>
<reference evidence="6" key="3">
    <citation type="submission" date="2020-02" db="EMBL/GenBank/DDBJ databases">
        <authorList>
            <person name="Sarangi A.N."/>
            <person name="Ghosh S."/>
            <person name="Mukherjee M."/>
            <person name="Tripathy S."/>
        </authorList>
    </citation>
    <scope>NUCLEOTIDE SEQUENCE</scope>
    <source>
        <strain evidence="6">BDU141951</strain>
    </source>
</reference>
<dbReference type="GO" id="GO:0005262">
    <property type="term" value="F:calcium channel activity"/>
    <property type="evidence" value="ECO:0007669"/>
    <property type="project" value="TreeGrafter"/>
</dbReference>
<comment type="caution">
    <text evidence="6">The sequence shown here is derived from an EMBL/GenBank/DDBJ whole genome shotgun (WGS) entry which is preliminary data.</text>
</comment>
<evidence type="ECO:0000313" key="6">
    <source>
        <dbReference type="EMBL" id="NEV65893.1"/>
    </source>
</evidence>
<dbReference type="Pfam" id="PF01699">
    <property type="entry name" value="Na_Ca_ex"/>
    <property type="match status" value="2"/>
</dbReference>
<feature type="domain" description="Sodium/calcium exchanger membrane region" evidence="5">
    <location>
        <begin position="6"/>
        <end position="145"/>
    </location>
</feature>
<dbReference type="PANTHER" id="PTHR10846:SF8">
    <property type="entry name" value="INNER MEMBRANE PROTEIN YRBG"/>
    <property type="match status" value="1"/>
</dbReference>
<keyword evidence="4" id="KW-0472">Membrane</keyword>
<feature type="domain" description="Sodium/calcium exchanger membrane region" evidence="5">
    <location>
        <begin position="178"/>
        <end position="318"/>
    </location>
</feature>
<evidence type="ECO:0000256" key="1">
    <source>
        <dbReference type="ARBA" id="ARBA00004141"/>
    </source>
</evidence>
<evidence type="ECO:0000256" key="3">
    <source>
        <dbReference type="ARBA" id="ARBA00022989"/>
    </source>
</evidence>